<dbReference type="HOGENOM" id="CLU_2349584_0_0_1"/>
<evidence type="ECO:0000256" key="1">
    <source>
        <dbReference type="PROSITE-ProRule" id="PRU00169"/>
    </source>
</evidence>
<dbReference type="SUPFAM" id="SSF52172">
    <property type="entry name" value="CheY-like"/>
    <property type="match status" value="1"/>
</dbReference>
<dbReference type="Gramene" id="ERN09048">
    <property type="protein sequence ID" value="ERN09048"/>
    <property type="gene ID" value="AMTR_s00163p00022720"/>
</dbReference>
<evidence type="ECO:0000313" key="4">
    <source>
        <dbReference type="Proteomes" id="UP000017836"/>
    </source>
</evidence>
<comment type="caution">
    <text evidence="1">Lacks conserved residue(s) required for the propagation of feature annotation.</text>
</comment>
<reference evidence="4" key="1">
    <citation type="journal article" date="2013" name="Science">
        <title>The Amborella genome and the evolution of flowering plants.</title>
        <authorList>
            <consortium name="Amborella Genome Project"/>
        </authorList>
    </citation>
    <scope>NUCLEOTIDE SEQUENCE [LARGE SCALE GENOMIC DNA]</scope>
</reference>
<feature type="domain" description="Response regulatory" evidence="2">
    <location>
        <begin position="1"/>
        <end position="57"/>
    </location>
</feature>
<keyword evidence="4" id="KW-1185">Reference proteome</keyword>
<protein>
    <recommendedName>
        <fullName evidence="2">Response regulatory domain-containing protein</fullName>
    </recommendedName>
</protein>
<dbReference type="InterPro" id="IPR011006">
    <property type="entry name" value="CheY-like_superfamily"/>
</dbReference>
<dbReference type="EMBL" id="KI393052">
    <property type="protein sequence ID" value="ERN09048.1"/>
    <property type="molecule type" value="Genomic_DNA"/>
</dbReference>
<evidence type="ECO:0000259" key="2">
    <source>
        <dbReference type="PROSITE" id="PS50110"/>
    </source>
</evidence>
<organism evidence="3 4">
    <name type="scientific">Amborella trichopoda</name>
    <dbReference type="NCBI Taxonomy" id="13333"/>
    <lineage>
        <taxon>Eukaryota</taxon>
        <taxon>Viridiplantae</taxon>
        <taxon>Streptophyta</taxon>
        <taxon>Embryophyta</taxon>
        <taxon>Tracheophyta</taxon>
        <taxon>Spermatophyta</taxon>
        <taxon>Magnoliopsida</taxon>
        <taxon>Amborellales</taxon>
        <taxon>Amborellaceae</taxon>
        <taxon>Amborella</taxon>
    </lineage>
</organism>
<accession>W1PLW3</accession>
<dbReference type="Proteomes" id="UP000017836">
    <property type="component" value="Unassembled WGS sequence"/>
</dbReference>
<dbReference type="Gene3D" id="3.40.50.2300">
    <property type="match status" value="1"/>
</dbReference>
<name>W1PLW3_AMBTC</name>
<dbReference type="AlphaFoldDB" id="W1PLW3"/>
<gene>
    <name evidence="3" type="ORF">AMTR_s00163p00022720</name>
</gene>
<proteinExistence type="predicted"/>
<sequence>MQVARELRGMGVKCRLVGLSGNAMESDREEFMHAGVDQFHTKPISRDVLLSLMQGLPPSPGLLNLSFQQCQPLDHHHHESYTSALFSRDRSTFQAFT</sequence>
<dbReference type="PROSITE" id="PS50110">
    <property type="entry name" value="RESPONSE_REGULATORY"/>
    <property type="match status" value="1"/>
</dbReference>
<dbReference type="InterPro" id="IPR001789">
    <property type="entry name" value="Sig_transdc_resp-reg_receiver"/>
</dbReference>
<evidence type="ECO:0000313" key="3">
    <source>
        <dbReference type="EMBL" id="ERN09048.1"/>
    </source>
</evidence>
<dbReference type="GO" id="GO:0000160">
    <property type="term" value="P:phosphorelay signal transduction system"/>
    <property type="evidence" value="ECO:0007669"/>
    <property type="project" value="InterPro"/>
</dbReference>